<feature type="compositionally biased region" description="Low complexity" evidence="1">
    <location>
        <begin position="97"/>
        <end position="117"/>
    </location>
</feature>
<sequence>MVATRGMTGGTRPKVKPLPAKPSEAEKAAKAAKAARMKTEKEEKKVARDAAKRLKDAEKAAAKADKDASKAAAKAAKVAKVANAKNSTKGTKRTIDANTKAAKATKATKATKAIKTTKAAEKTKATKGGARAPNETASPDQSDEDEDEDEESEESEEDHDEEPRAKRRRVETLPSPDLSVRIGPPKVNRPVIQIGNWEYMRKTDIPEGVESESNRPLPDIYIGGAAPHPRWVVTRIERLKVPSEPSVILDFGGLQWTFEEGDFKKWTGLEYTALFELAYMCLEHTLIDTEVREHIYKSLAQGPLPEAETAGYNWYPALPPVPFTRHFGTGSSQQSSRRPSDAFYFNNFDRPNMAVRPRNDHMPQPYLPHMPSIVSNHPRLEEWPTASRSASPDPESERGSNESQPGDSRRSSVTRESDLELNPEGTYSEPTTPVPLEDDGKSAPNGEYKCT</sequence>
<feature type="compositionally biased region" description="Low complexity" evidence="1">
    <location>
        <begin position="70"/>
        <end position="85"/>
    </location>
</feature>
<feature type="region of interest" description="Disordered" evidence="1">
    <location>
        <begin position="1"/>
        <end position="184"/>
    </location>
</feature>
<reference evidence="2 3" key="1">
    <citation type="submission" date="2015-08" db="EMBL/GenBank/DDBJ databases">
        <title>Genome sequencing of Penicillium nordicum.</title>
        <authorList>
            <person name="Nguyen H.D."/>
            <person name="Seifert K.A."/>
        </authorList>
    </citation>
    <scope>NUCLEOTIDE SEQUENCE [LARGE SCALE GENOMIC DNA]</scope>
    <source>
        <strain evidence="2 3">DAOMC 185683</strain>
    </source>
</reference>
<evidence type="ECO:0000256" key="1">
    <source>
        <dbReference type="SAM" id="MobiDB-lite"/>
    </source>
</evidence>
<proteinExistence type="predicted"/>
<accession>A0A0M8NUK6</accession>
<feature type="compositionally biased region" description="Basic and acidic residues" evidence="1">
    <location>
        <begin position="407"/>
        <end position="418"/>
    </location>
</feature>
<name>A0A0M8NUK6_9EURO</name>
<keyword evidence="3" id="KW-1185">Reference proteome</keyword>
<dbReference type="Proteomes" id="UP000037696">
    <property type="component" value="Unassembled WGS sequence"/>
</dbReference>
<dbReference type="EMBL" id="LHQQ01000190">
    <property type="protein sequence ID" value="KOS39726.1"/>
    <property type="molecule type" value="Genomic_DNA"/>
</dbReference>
<gene>
    <name evidence="2" type="ORF">ACN38_g9414</name>
</gene>
<dbReference type="OrthoDB" id="4506111at2759"/>
<dbReference type="AlphaFoldDB" id="A0A0M8NUK6"/>
<evidence type="ECO:0000313" key="3">
    <source>
        <dbReference type="Proteomes" id="UP000037696"/>
    </source>
</evidence>
<feature type="region of interest" description="Disordered" evidence="1">
    <location>
        <begin position="353"/>
        <end position="451"/>
    </location>
</feature>
<organism evidence="2 3">
    <name type="scientific">Penicillium nordicum</name>
    <dbReference type="NCBI Taxonomy" id="229535"/>
    <lineage>
        <taxon>Eukaryota</taxon>
        <taxon>Fungi</taxon>
        <taxon>Dikarya</taxon>
        <taxon>Ascomycota</taxon>
        <taxon>Pezizomycotina</taxon>
        <taxon>Eurotiomycetes</taxon>
        <taxon>Eurotiomycetidae</taxon>
        <taxon>Eurotiales</taxon>
        <taxon>Aspergillaceae</taxon>
        <taxon>Penicillium</taxon>
    </lineage>
</organism>
<comment type="caution">
    <text evidence="2">The sequence shown here is derived from an EMBL/GenBank/DDBJ whole genome shotgun (WGS) entry which is preliminary data.</text>
</comment>
<protein>
    <submittedName>
        <fullName evidence="2">Uncharacterized protein</fullName>
    </submittedName>
</protein>
<feature type="compositionally biased region" description="Basic and acidic residues" evidence="1">
    <location>
        <begin position="37"/>
        <end position="69"/>
    </location>
</feature>
<feature type="compositionally biased region" description="Acidic residues" evidence="1">
    <location>
        <begin position="141"/>
        <end position="160"/>
    </location>
</feature>
<evidence type="ECO:0000313" key="2">
    <source>
        <dbReference type="EMBL" id="KOS39726.1"/>
    </source>
</evidence>